<evidence type="ECO:0000313" key="6">
    <source>
        <dbReference type="EMBL" id="MEN9063540.1"/>
    </source>
</evidence>
<evidence type="ECO:0000256" key="3">
    <source>
        <dbReference type="ARBA" id="ARBA00022729"/>
    </source>
</evidence>
<comment type="caution">
    <text evidence="6">The sequence shown here is derived from an EMBL/GenBank/DDBJ whole genome shotgun (WGS) entry which is preliminary data.</text>
</comment>
<organism evidence="6 7">
    <name type="scientific">Ponticoccus litoralis</name>
    <dbReference type="NCBI Taxonomy" id="422297"/>
    <lineage>
        <taxon>Bacteria</taxon>
        <taxon>Pseudomonadati</taxon>
        <taxon>Pseudomonadota</taxon>
        <taxon>Alphaproteobacteria</taxon>
        <taxon>Rhodobacterales</taxon>
        <taxon>Roseobacteraceae</taxon>
        <taxon>Ponticoccus</taxon>
    </lineage>
</organism>
<reference evidence="6 7" key="1">
    <citation type="submission" date="2024-05" db="EMBL/GenBank/DDBJ databases">
        <title>Genome sequence of Ponticoccus litoralis KCCM 90028.</title>
        <authorList>
            <person name="Kim J.M."/>
            <person name="Lee J.K."/>
            <person name="Choi B.J."/>
            <person name="Bayburt H."/>
            <person name="Baek J.H."/>
            <person name="Jeon C.O."/>
        </authorList>
    </citation>
    <scope>NUCLEOTIDE SEQUENCE [LARGE SCALE GENOMIC DNA]</scope>
    <source>
        <strain evidence="6 7">KCCM 90028</strain>
    </source>
</reference>
<dbReference type="GO" id="GO:0030313">
    <property type="term" value="C:cell envelope"/>
    <property type="evidence" value="ECO:0007669"/>
    <property type="project" value="UniProtKB-SubCell"/>
</dbReference>
<dbReference type="AlphaFoldDB" id="A0AAW9SVN7"/>
<accession>A0AAW9SVN7</accession>
<protein>
    <submittedName>
        <fullName evidence="6">TMAO reductase system periplasmic protein TorT</fullName>
    </submittedName>
</protein>
<dbReference type="PANTHER" id="PTHR46847:SF1">
    <property type="entry name" value="D-ALLOSE-BINDING PERIPLASMIC PROTEIN-RELATED"/>
    <property type="match status" value="1"/>
</dbReference>
<proteinExistence type="inferred from homology"/>
<feature type="signal peptide" evidence="4">
    <location>
        <begin position="1"/>
        <end position="20"/>
    </location>
</feature>
<dbReference type="Pfam" id="PF13407">
    <property type="entry name" value="Peripla_BP_4"/>
    <property type="match status" value="1"/>
</dbReference>
<dbReference type="CDD" id="cd06306">
    <property type="entry name" value="PBP1_TorT-like"/>
    <property type="match status" value="1"/>
</dbReference>
<evidence type="ECO:0000256" key="1">
    <source>
        <dbReference type="ARBA" id="ARBA00004196"/>
    </source>
</evidence>
<feature type="chain" id="PRO_5043869335" evidence="4">
    <location>
        <begin position="21"/>
        <end position="348"/>
    </location>
</feature>
<keyword evidence="7" id="KW-1185">Reference proteome</keyword>
<evidence type="ECO:0000256" key="2">
    <source>
        <dbReference type="ARBA" id="ARBA00007639"/>
    </source>
</evidence>
<dbReference type="InterPro" id="IPR025997">
    <property type="entry name" value="SBP_2_dom"/>
</dbReference>
<comment type="similarity">
    <text evidence="2">Belongs to the bacterial solute-binding protein 2 family.</text>
</comment>
<evidence type="ECO:0000256" key="4">
    <source>
        <dbReference type="SAM" id="SignalP"/>
    </source>
</evidence>
<dbReference type="InterPro" id="IPR028082">
    <property type="entry name" value="Peripla_BP_I"/>
</dbReference>
<dbReference type="NCBIfam" id="NF008185">
    <property type="entry name" value="PRK10936.1"/>
    <property type="match status" value="1"/>
</dbReference>
<dbReference type="Proteomes" id="UP001428774">
    <property type="component" value="Unassembled WGS sequence"/>
</dbReference>
<dbReference type="RefSeq" id="WP_347168639.1">
    <property type="nucleotide sequence ID" value="NZ_JBDNCH010000005.1"/>
</dbReference>
<dbReference type="NCBIfam" id="TIGR02955">
    <property type="entry name" value="TMAO_TorT"/>
    <property type="match status" value="1"/>
</dbReference>
<dbReference type="GO" id="GO:0030246">
    <property type="term" value="F:carbohydrate binding"/>
    <property type="evidence" value="ECO:0007669"/>
    <property type="project" value="UniProtKB-ARBA"/>
</dbReference>
<name>A0AAW9SVN7_9RHOB</name>
<evidence type="ECO:0000313" key="7">
    <source>
        <dbReference type="Proteomes" id="UP001428774"/>
    </source>
</evidence>
<dbReference type="Gene3D" id="3.40.50.2300">
    <property type="match status" value="2"/>
</dbReference>
<sequence>MRPFRHVFLLAALAAAPAGAWEIEVPRAGEAEGAPGEVMTYTPLETASRDWTLCVAYPHLKDSYWLSVNHGMVEEARRLGVSFRLVEAGGYPNLDRQRQQVLDCVAEGADALILGAVSFDGMTPTVEQVAQRIPVIAAVNDIAGAGVTAKVGVSWTRMGAVAGEVVASRHPAGTPPVKLAWFPGPEAAGWVRFVEAGFRQAIEGSAVEIAVTKYGDTGREIQVTLVEEALDAEPGLAYLVGAAPAAEVAVSLLRTRGAEGRVQIVSDYMTHAIYRGIYRGKILAAPTDFPVLQGRMAIEFAVRALEGSLVHTDAGPQIRAIRAEDLSRAQLEETLAPASFVPVFKFPQ</sequence>
<feature type="domain" description="Periplasmic binding protein" evidence="5">
    <location>
        <begin position="55"/>
        <end position="307"/>
    </location>
</feature>
<dbReference type="InterPro" id="IPR014301">
    <property type="entry name" value="TMAO_TorT"/>
</dbReference>
<dbReference type="SUPFAM" id="SSF53822">
    <property type="entry name" value="Periplasmic binding protein-like I"/>
    <property type="match status" value="1"/>
</dbReference>
<keyword evidence="3 4" id="KW-0732">Signal</keyword>
<comment type="subcellular location">
    <subcellularLocation>
        <location evidence="1">Cell envelope</location>
    </subcellularLocation>
</comment>
<dbReference type="EMBL" id="JBDNCH010000005">
    <property type="protein sequence ID" value="MEN9063540.1"/>
    <property type="molecule type" value="Genomic_DNA"/>
</dbReference>
<evidence type="ECO:0000259" key="5">
    <source>
        <dbReference type="Pfam" id="PF13407"/>
    </source>
</evidence>
<gene>
    <name evidence="6" type="primary">torT</name>
    <name evidence="6" type="ORF">ABFB10_23555</name>
</gene>
<dbReference type="PANTHER" id="PTHR46847">
    <property type="entry name" value="D-ALLOSE-BINDING PERIPLASMIC PROTEIN-RELATED"/>
    <property type="match status" value="1"/>
</dbReference>